<dbReference type="InterPro" id="IPR037878">
    <property type="entry name" value="SPACA1"/>
</dbReference>
<dbReference type="GO" id="GO:0002080">
    <property type="term" value="C:acrosomal membrane"/>
    <property type="evidence" value="ECO:0007669"/>
    <property type="project" value="InterPro"/>
</dbReference>
<keyword evidence="2" id="KW-1185">Reference proteome</keyword>
<name>A0A6P7X614_9AMPH</name>
<dbReference type="CTD" id="81833"/>
<feature type="transmembrane region" description="Helical" evidence="1">
    <location>
        <begin position="172"/>
        <end position="197"/>
    </location>
</feature>
<accession>A0A6P7X614</accession>
<protein>
    <submittedName>
        <fullName evidence="3">Sperm acrosome membrane-associated protein 1</fullName>
    </submittedName>
</protein>
<proteinExistence type="predicted"/>
<dbReference type="GO" id="GO:0001675">
    <property type="term" value="P:acrosome assembly"/>
    <property type="evidence" value="ECO:0007669"/>
    <property type="project" value="TreeGrafter"/>
</dbReference>
<dbReference type="InParanoid" id="A0A6P7X614"/>
<keyword evidence="1" id="KW-0472">Membrane</keyword>
<dbReference type="RefSeq" id="XP_030051037.1">
    <property type="nucleotide sequence ID" value="XM_030195177.1"/>
</dbReference>
<sequence>RDPELDDCLSNIRCYYLRSSVFGFSGPDASSSRNLIYGPCTTTCGIGIREVMLSNGCPGNEAKCLVRVEECRGQIDCGWGKPLFETLESVQLSCVYTAPDNRFVFSWTMLIKDKQPLALPNDSNILEVKRQAHPVVYQCDTFEEKKLVARIKYIVYTEAEIEMRSSSAGVDIVMVFVLITTIVVFLVLIIGLLFLFLQW</sequence>
<feature type="non-terminal residue" evidence="3">
    <location>
        <position position="1"/>
    </location>
</feature>
<dbReference type="OrthoDB" id="9448631at2759"/>
<dbReference type="KEGG" id="muo:115464818"/>
<dbReference type="PANTHER" id="PTHR47223:SF1">
    <property type="entry name" value="SPERM ACROSOME MEMBRANE-ASSOCIATED PROTEIN 1"/>
    <property type="match status" value="1"/>
</dbReference>
<dbReference type="PANTHER" id="PTHR47223">
    <property type="entry name" value="SPERM ACROSOME MEMBRANE-ASSOCIATED PROTEIN 1"/>
    <property type="match status" value="1"/>
</dbReference>
<reference evidence="3" key="1">
    <citation type="submission" date="2025-08" db="UniProtKB">
        <authorList>
            <consortium name="RefSeq"/>
        </authorList>
    </citation>
    <scope>IDENTIFICATION</scope>
</reference>
<dbReference type="AlphaFoldDB" id="A0A6P7X614"/>
<keyword evidence="1" id="KW-1133">Transmembrane helix</keyword>
<dbReference type="FunCoup" id="A0A6P7X614">
    <property type="interactions" value="115"/>
</dbReference>
<dbReference type="Proteomes" id="UP000515156">
    <property type="component" value="Chromosome 3"/>
</dbReference>
<evidence type="ECO:0000313" key="2">
    <source>
        <dbReference type="Proteomes" id="UP000515156"/>
    </source>
</evidence>
<gene>
    <name evidence="3" type="primary">SPACA1</name>
</gene>
<keyword evidence="1" id="KW-0812">Transmembrane</keyword>
<evidence type="ECO:0000256" key="1">
    <source>
        <dbReference type="SAM" id="Phobius"/>
    </source>
</evidence>
<dbReference type="GeneID" id="115464818"/>
<organism evidence="2 3">
    <name type="scientific">Microcaecilia unicolor</name>
    <dbReference type="NCBI Taxonomy" id="1415580"/>
    <lineage>
        <taxon>Eukaryota</taxon>
        <taxon>Metazoa</taxon>
        <taxon>Chordata</taxon>
        <taxon>Craniata</taxon>
        <taxon>Vertebrata</taxon>
        <taxon>Euteleostomi</taxon>
        <taxon>Amphibia</taxon>
        <taxon>Gymnophiona</taxon>
        <taxon>Siphonopidae</taxon>
        <taxon>Microcaecilia</taxon>
    </lineage>
</organism>
<evidence type="ECO:0000313" key="3">
    <source>
        <dbReference type="RefSeq" id="XP_030051037.1"/>
    </source>
</evidence>